<protein>
    <submittedName>
        <fullName evidence="3">Uncharacterized protein</fullName>
    </submittedName>
</protein>
<dbReference type="GO" id="GO:0008713">
    <property type="term" value="F:ADP-heptose-lipopolysaccharide heptosyltransferase activity"/>
    <property type="evidence" value="ECO:0007669"/>
    <property type="project" value="TreeGrafter"/>
</dbReference>
<dbReference type="Pfam" id="PF01075">
    <property type="entry name" value="Glyco_transf_9"/>
    <property type="match status" value="1"/>
</dbReference>
<evidence type="ECO:0000313" key="3">
    <source>
        <dbReference type="EMBL" id="SVA03246.1"/>
    </source>
</evidence>
<dbReference type="EMBL" id="UINC01003087">
    <property type="protein sequence ID" value="SVA03246.1"/>
    <property type="molecule type" value="Genomic_DNA"/>
</dbReference>
<dbReference type="PANTHER" id="PTHR30160">
    <property type="entry name" value="TETRAACYLDISACCHARIDE 4'-KINASE-RELATED"/>
    <property type="match status" value="1"/>
</dbReference>
<dbReference type="AlphaFoldDB" id="A0A381SGZ4"/>
<dbReference type="PANTHER" id="PTHR30160:SF7">
    <property type="entry name" value="ADP-HEPTOSE--LPS HEPTOSYLTRANSFERASE 2"/>
    <property type="match status" value="1"/>
</dbReference>
<proteinExistence type="predicted"/>
<keyword evidence="2" id="KW-0808">Transferase</keyword>
<dbReference type="CDD" id="cd03789">
    <property type="entry name" value="GT9_LPS_heptosyltransferase"/>
    <property type="match status" value="1"/>
</dbReference>
<dbReference type="SUPFAM" id="SSF53756">
    <property type="entry name" value="UDP-Glycosyltransferase/glycogen phosphorylase"/>
    <property type="match status" value="1"/>
</dbReference>
<accession>A0A381SGZ4</accession>
<dbReference type="GO" id="GO:0005829">
    <property type="term" value="C:cytosol"/>
    <property type="evidence" value="ECO:0007669"/>
    <property type="project" value="TreeGrafter"/>
</dbReference>
<name>A0A381SGZ4_9ZZZZ</name>
<dbReference type="InterPro" id="IPR002201">
    <property type="entry name" value="Glyco_trans_9"/>
</dbReference>
<sequence>MKLLLVQVRSGIGDMILAGLPYIHALSKKFNTKLTLLAKESSKASDLFSEDEHIDEIITLDKEKDGVGGIFKLSNELKKRNFDKIFIFNSSLRYNLIARLAGIKSIYQYPLFRSKDNIVHSAKIFTESITNEIVSTEPNLIIKKADKNIDKNFKHICLGVSASGPTKRWNINNYIRLAEEMAKKTKCKFYIAGGEKDLDLINKFKNSDVGKNCVSFEKLSIKETLPIIKNCDLYIGNDTGWAHIAVALKVRALTLFMDSPVMAYGRYSSRMITVEPEGEKDSTTHDTLGKDKISYDEVLTKTLELIN</sequence>
<evidence type="ECO:0000256" key="1">
    <source>
        <dbReference type="ARBA" id="ARBA00022676"/>
    </source>
</evidence>
<organism evidence="3">
    <name type="scientific">marine metagenome</name>
    <dbReference type="NCBI Taxonomy" id="408172"/>
    <lineage>
        <taxon>unclassified sequences</taxon>
        <taxon>metagenomes</taxon>
        <taxon>ecological metagenomes</taxon>
    </lineage>
</organism>
<dbReference type="GO" id="GO:0009244">
    <property type="term" value="P:lipopolysaccharide core region biosynthetic process"/>
    <property type="evidence" value="ECO:0007669"/>
    <property type="project" value="TreeGrafter"/>
</dbReference>
<evidence type="ECO:0000256" key="2">
    <source>
        <dbReference type="ARBA" id="ARBA00022679"/>
    </source>
</evidence>
<keyword evidence="1" id="KW-0328">Glycosyltransferase</keyword>
<dbReference type="InterPro" id="IPR051199">
    <property type="entry name" value="LPS_LOS_Heptosyltrfase"/>
</dbReference>
<gene>
    <name evidence="3" type="ORF">METZ01_LOCUS56100</name>
</gene>
<dbReference type="Gene3D" id="3.40.50.2000">
    <property type="entry name" value="Glycogen Phosphorylase B"/>
    <property type="match status" value="2"/>
</dbReference>
<reference evidence="3" key="1">
    <citation type="submission" date="2018-05" db="EMBL/GenBank/DDBJ databases">
        <authorList>
            <person name="Lanie J.A."/>
            <person name="Ng W.-L."/>
            <person name="Kazmierczak K.M."/>
            <person name="Andrzejewski T.M."/>
            <person name="Davidsen T.M."/>
            <person name="Wayne K.J."/>
            <person name="Tettelin H."/>
            <person name="Glass J.I."/>
            <person name="Rusch D."/>
            <person name="Podicherti R."/>
            <person name="Tsui H.-C.T."/>
            <person name="Winkler M.E."/>
        </authorList>
    </citation>
    <scope>NUCLEOTIDE SEQUENCE</scope>
</reference>